<protein>
    <submittedName>
        <fullName evidence="10">Ethylene-responsive transcription factor</fullName>
    </submittedName>
</protein>
<dbReference type="AlphaFoldDB" id="A0AAV6P1W7"/>
<dbReference type="SMART" id="SM00380">
    <property type="entry name" value="AP2"/>
    <property type="match status" value="1"/>
</dbReference>
<dbReference type="InterPro" id="IPR001471">
    <property type="entry name" value="AP2/ERF_dom"/>
</dbReference>
<keyword evidence="3" id="KW-0238">DNA-binding</keyword>
<feature type="domain" description="AP2/ERF" evidence="9">
    <location>
        <begin position="199"/>
        <end position="256"/>
    </location>
</feature>
<dbReference type="Proteomes" id="UP000685013">
    <property type="component" value="Chromosome 2"/>
</dbReference>
<comment type="subcellular location">
    <subcellularLocation>
        <location evidence="1">Nucleus</location>
    </subcellularLocation>
</comment>
<dbReference type="PANTHER" id="PTHR31657">
    <property type="entry name" value="ETHYLENE-RESPONSIVE TRANSCRIPTION FACTOR ERF061"/>
    <property type="match status" value="1"/>
</dbReference>
<dbReference type="CDD" id="cd00018">
    <property type="entry name" value="AP2"/>
    <property type="match status" value="1"/>
</dbReference>
<gene>
    <name evidence="10" type="primary">ERF053</name>
    <name evidence="10" type="ORF">SDJN03_02121</name>
</gene>
<dbReference type="EMBL" id="JAGKQH010000002">
    <property type="protein sequence ID" value="KAG6604804.1"/>
    <property type="molecule type" value="Genomic_DNA"/>
</dbReference>
<evidence type="ECO:0000256" key="7">
    <source>
        <dbReference type="ARBA" id="ARBA00024343"/>
    </source>
</evidence>
<evidence type="ECO:0000313" key="11">
    <source>
        <dbReference type="Proteomes" id="UP000685013"/>
    </source>
</evidence>
<keyword evidence="6" id="KW-0539">Nucleus</keyword>
<proteinExistence type="inferred from homology"/>
<comment type="similarity">
    <text evidence="7">Belongs to the AP2/ERF transcription factor family. ERF subfamily.</text>
</comment>
<accession>A0AAV6P1W7</accession>
<evidence type="ECO:0000313" key="10">
    <source>
        <dbReference type="EMBL" id="KAG6604804.1"/>
    </source>
</evidence>
<dbReference type="GO" id="GO:0003700">
    <property type="term" value="F:DNA-binding transcription factor activity"/>
    <property type="evidence" value="ECO:0007669"/>
    <property type="project" value="InterPro"/>
</dbReference>
<evidence type="ECO:0000256" key="3">
    <source>
        <dbReference type="ARBA" id="ARBA00023125"/>
    </source>
</evidence>
<dbReference type="Pfam" id="PF00847">
    <property type="entry name" value="AP2"/>
    <property type="match status" value="1"/>
</dbReference>
<comment type="caution">
    <text evidence="10">The sequence shown here is derived from an EMBL/GenBank/DDBJ whole genome shotgun (WGS) entry which is preliminary data.</text>
</comment>
<evidence type="ECO:0000256" key="1">
    <source>
        <dbReference type="ARBA" id="ARBA00004123"/>
    </source>
</evidence>
<feature type="compositionally biased region" description="Polar residues" evidence="8">
    <location>
        <begin position="7"/>
        <end position="18"/>
    </location>
</feature>
<organism evidence="10 11">
    <name type="scientific">Cucurbita argyrosperma subsp. sororia</name>
    <dbReference type="NCBI Taxonomy" id="37648"/>
    <lineage>
        <taxon>Eukaryota</taxon>
        <taxon>Viridiplantae</taxon>
        <taxon>Streptophyta</taxon>
        <taxon>Embryophyta</taxon>
        <taxon>Tracheophyta</taxon>
        <taxon>Spermatophyta</taxon>
        <taxon>Magnoliopsida</taxon>
        <taxon>eudicotyledons</taxon>
        <taxon>Gunneridae</taxon>
        <taxon>Pentapetalae</taxon>
        <taxon>rosids</taxon>
        <taxon>fabids</taxon>
        <taxon>Cucurbitales</taxon>
        <taxon>Cucurbitaceae</taxon>
        <taxon>Cucurbiteae</taxon>
        <taxon>Cucurbita</taxon>
    </lineage>
</organism>
<name>A0AAV6P1W7_9ROSI</name>
<dbReference type="FunFam" id="3.30.730.10:FF:000001">
    <property type="entry name" value="Ethylene-responsive transcription factor 2"/>
    <property type="match status" value="1"/>
</dbReference>
<evidence type="ECO:0000256" key="6">
    <source>
        <dbReference type="ARBA" id="ARBA00023242"/>
    </source>
</evidence>
<evidence type="ECO:0000256" key="4">
    <source>
        <dbReference type="ARBA" id="ARBA00023159"/>
    </source>
</evidence>
<dbReference type="GO" id="GO:0003677">
    <property type="term" value="F:DNA binding"/>
    <property type="evidence" value="ECO:0007669"/>
    <property type="project" value="UniProtKB-KW"/>
</dbReference>
<keyword evidence="5" id="KW-0804">Transcription</keyword>
<dbReference type="PROSITE" id="PS51032">
    <property type="entry name" value="AP2_ERF"/>
    <property type="match status" value="1"/>
</dbReference>
<evidence type="ECO:0000256" key="8">
    <source>
        <dbReference type="SAM" id="MobiDB-lite"/>
    </source>
</evidence>
<feature type="compositionally biased region" description="Basic and acidic residues" evidence="8">
    <location>
        <begin position="19"/>
        <end position="28"/>
    </location>
</feature>
<evidence type="ECO:0000259" key="9">
    <source>
        <dbReference type="PROSITE" id="PS51032"/>
    </source>
</evidence>
<evidence type="ECO:0000256" key="5">
    <source>
        <dbReference type="ARBA" id="ARBA00023163"/>
    </source>
</evidence>
<reference evidence="10 11" key="1">
    <citation type="journal article" date="2021" name="Hortic Res">
        <title>The domestication of Cucurbita argyrosperma as revealed by the genome of its wild relative.</title>
        <authorList>
            <person name="Barrera-Redondo J."/>
            <person name="Sanchez-de la Vega G."/>
            <person name="Aguirre-Liguori J.A."/>
            <person name="Castellanos-Morales G."/>
            <person name="Gutierrez-Guerrero Y.T."/>
            <person name="Aguirre-Dugua X."/>
            <person name="Aguirre-Planter E."/>
            <person name="Tenaillon M.I."/>
            <person name="Lira-Saade R."/>
            <person name="Eguiarte L.E."/>
        </authorList>
    </citation>
    <scope>NUCLEOTIDE SEQUENCE [LARGE SCALE GENOMIC DNA]</scope>
    <source>
        <strain evidence="10">JBR-2021</strain>
    </source>
</reference>
<keyword evidence="4" id="KW-0010">Activator</keyword>
<feature type="non-terminal residue" evidence="10">
    <location>
        <position position="1"/>
    </location>
</feature>
<dbReference type="GO" id="GO:0005634">
    <property type="term" value="C:nucleus"/>
    <property type="evidence" value="ECO:0007669"/>
    <property type="project" value="UniProtKB-SubCell"/>
</dbReference>
<feature type="region of interest" description="Disordered" evidence="8">
    <location>
        <begin position="1"/>
        <end position="76"/>
    </location>
</feature>
<evidence type="ECO:0000256" key="2">
    <source>
        <dbReference type="ARBA" id="ARBA00023015"/>
    </source>
</evidence>
<feature type="region of interest" description="Disordered" evidence="8">
    <location>
        <begin position="264"/>
        <end position="293"/>
    </location>
</feature>
<dbReference type="InterPro" id="IPR051758">
    <property type="entry name" value="ERF/AP2-like"/>
</dbReference>
<sequence>MSHFKSSDFSNFSLTQTEQHMDEDKQIDQNDLESSFRHRQGKPVQDETSVSPRPFKKIRDPENHDPIHPMDSTSQQSFHFLNPASSVSHASPSSARALLPFALETPQFSHQFKTESVASMPHRPSLLPTHNQHQLAPPASTQYGFGYPPYFMGEFASFQQQQQQQQQHQQFLQYWNESLDSNSKGGFRPQVRPLNTTKLYRGVRQRHWGKWVAEIRLPRNRNRLWLGTFDTAEDAALAYDREAFKLRGENARLNFPELFLNKDKEEASQTSGGELPPQKELNNNNNLDNDFELEPNNETVAEDNIHEDEAEDAGEGVSKSQEMVWREMAEAWLNVMPAGWGPGSPVWDDLDTTNNLLLQPHLPFANPIHQESFTSDLQMQQFNLTATSPSSSCSMKPFFLKDED</sequence>
<feature type="compositionally biased region" description="Basic and acidic residues" evidence="8">
    <location>
        <begin position="57"/>
        <end position="68"/>
    </location>
</feature>
<keyword evidence="2" id="KW-0805">Transcription regulation</keyword>
<keyword evidence="11" id="KW-1185">Reference proteome</keyword>
<dbReference type="PANTHER" id="PTHR31657:SF19">
    <property type="entry name" value="ETHYLENE-RESPONSIVE TRANSCRIPTION FACTOR ERF053"/>
    <property type="match status" value="1"/>
</dbReference>